<proteinExistence type="predicted"/>
<sequence>MLGEDESGRDALESDGERFEFARYIVNTAPDVRTKISESDAAAALDWMRRQD</sequence>
<gene>
    <name evidence="1" type="ORF">YM304_40920</name>
</gene>
<evidence type="ECO:0000313" key="1">
    <source>
        <dbReference type="EMBL" id="BAN04406.1"/>
    </source>
</evidence>
<reference evidence="1 2" key="1">
    <citation type="journal article" date="2013" name="Int. J. Syst. Evol. Microbiol.">
        <title>Ilumatobacter nonamiense sp. nov. and Ilumatobacter coccineum sp. nov., isolated from seashore sand.</title>
        <authorList>
            <person name="Matsumoto A."/>
            <person name="Kasai H."/>
            <person name="Matsuo Y."/>
            <person name="Shizuri Y."/>
            <person name="Ichikawa N."/>
            <person name="Fujita N."/>
            <person name="Omura S."/>
            <person name="Takahashi Y."/>
        </authorList>
    </citation>
    <scope>NUCLEOTIDE SEQUENCE [LARGE SCALE GENOMIC DNA]</scope>
    <source>
        <strain evidence="2">NBRC 103263 / KCTC 29153 / YM16-304</strain>
    </source>
</reference>
<keyword evidence="2" id="KW-1185">Reference proteome</keyword>
<dbReference type="AlphaFoldDB" id="A0A6C7EKD0"/>
<dbReference type="Proteomes" id="UP000011863">
    <property type="component" value="Chromosome"/>
</dbReference>
<accession>A0A6C7EKD0</accession>
<protein>
    <submittedName>
        <fullName evidence="1">Uncharacterized protein</fullName>
    </submittedName>
</protein>
<name>A0A6C7EKD0_ILUCY</name>
<organism evidence="1 2">
    <name type="scientific">Ilumatobacter coccineus (strain NBRC 103263 / KCTC 29153 / YM16-304)</name>
    <dbReference type="NCBI Taxonomy" id="1313172"/>
    <lineage>
        <taxon>Bacteria</taxon>
        <taxon>Bacillati</taxon>
        <taxon>Actinomycetota</taxon>
        <taxon>Acidimicrobiia</taxon>
        <taxon>Acidimicrobiales</taxon>
        <taxon>Ilumatobacteraceae</taxon>
        <taxon>Ilumatobacter</taxon>
    </lineage>
</organism>
<dbReference type="KEGG" id="aym:YM304_40920"/>
<dbReference type="EMBL" id="AP012057">
    <property type="protein sequence ID" value="BAN04406.1"/>
    <property type="molecule type" value="Genomic_DNA"/>
</dbReference>
<evidence type="ECO:0000313" key="2">
    <source>
        <dbReference type="Proteomes" id="UP000011863"/>
    </source>
</evidence>